<gene>
    <name evidence="1" type="ORF">DLM_2379</name>
</gene>
<reference evidence="2" key="3">
    <citation type="journal article" date="2017" name="Plant Physiol. Biochem.">
        <title>Differential oxidative and antioxidative response of duckweed Lemna minor toward plant growth promoting/inhibiting bacteria.</title>
        <authorList>
            <person name="Ishizawa H."/>
            <person name="Kuroda M."/>
            <person name="Morikawa M."/>
            <person name="Ike M."/>
        </authorList>
    </citation>
    <scope>NUCLEOTIDE SEQUENCE [LARGE SCALE GENOMIC DNA]</scope>
    <source>
        <strain evidence="2">H3</strain>
    </source>
</reference>
<sequence length="46" mass="5294">MLIHDVASWLLESKRRCLLPAARSLCEIARHSSIRLWSYNRANQAG</sequence>
<dbReference type="EMBL" id="AP018823">
    <property type="protein sequence ID" value="BBF85990.1"/>
    <property type="molecule type" value="Genomic_DNA"/>
</dbReference>
<keyword evidence="2" id="KW-1185">Reference proteome</keyword>
<proteinExistence type="predicted"/>
<reference evidence="2" key="1">
    <citation type="journal article" date="2017" name="Biotechnol. Biofuels">
        <title>Evaluation of environmental bacterial communities as a factor affecting the growth of duckweed Lemna minor.</title>
        <authorList>
            <person name="Ishizawa H."/>
            <person name="Kuroda M."/>
            <person name="Morikawa M."/>
            <person name="Ike M."/>
        </authorList>
    </citation>
    <scope>NUCLEOTIDE SEQUENCE [LARGE SCALE GENOMIC DNA]</scope>
    <source>
        <strain evidence="2">H3</strain>
    </source>
</reference>
<reference evidence="1 2" key="2">
    <citation type="journal article" date="2017" name="Genome Announc.">
        <title>Draft genome sequence of Aquitalea magnusonii strain H3, a plant growth-promoting bacterium of duckweed Lemna minor.</title>
        <authorList>
            <person name="Ishizawa H."/>
            <person name="Kuroda M."/>
            <person name="Ike M."/>
        </authorList>
    </citation>
    <scope>NUCLEOTIDE SEQUENCE [LARGE SCALE GENOMIC DNA]</scope>
    <source>
        <strain evidence="1 2">H3</strain>
    </source>
</reference>
<evidence type="ECO:0000313" key="2">
    <source>
        <dbReference type="Proteomes" id="UP000198290"/>
    </source>
</evidence>
<dbReference type="KEGG" id="amah:DLM_2379"/>
<name>A0A3G9GDP6_9NEIS</name>
<dbReference type="AlphaFoldDB" id="A0A3G9GDP6"/>
<organism evidence="1 2">
    <name type="scientific">Aquitalea magnusonii</name>
    <dbReference type="NCBI Taxonomy" id="332411"/>
    <lineage>
        <taxon>Bacteria</taxon>
        <taxon>Pseudomonadati</taxon>
        <taxon>Pseudomonadota</taxon>
        <taxon>Betaproteobacteria</taxon>
        <taxon>Neisseriales</taxon>
        <taxon>Chromobacteriaceae</taxon>
        <taxon>Aquitalea</taxon>
    </lineage>
</organism>
<evidence type="ECO:0000313" key="1">
    <source>
        <dbReference type="EMBL" id="BBF85990.1"/>
    </source>
</evidence>
<protein>
    <submittedName>
        <fullName evidence="1">Uncharacterized protein</fullName>
    </submittedName>
</protein>
<dbReference type="Proteomes" id="UP000198290">
    <property type="component" value="Chromosome"/>
</dbReference>
<accession>A0A3G9GDP6</accession>